<keyword evidence="1" id="KW-0472">Membrane</keyword>
<accession>A0A367LRM1</accession>
<name>A0A367LRM1_9HYPO</name>
<evidence type="ECO:0000313" key="2">
    <source>
        <dbReference type="EMBL" id="RCI17096.1"/>
    </source>
</evidence>
<evidence type="ECO:0000313" key="3">
    <source>
        <dbReference type="Proteomes" id="UP000253664"/>
    </source>
</evidence>
<dbReference type="AlphaFoldDB" id="A0A367LRM1"/>
<keyword evidence="1" id="KW-1133">Transmembrane helix</keyword>
<proteinExistence type="predicted"/>
<gene>
    <name evidence="2" type="ORF">L249_1800</name>
</gene>
<dbReference type="EMBL" id="LKCN02000001">
    <property type="protein sequence ID" value="RCI17096.1"/>
    <property type="molecule type" value="Genomic_DNA"/>
</dbReference>
<keyword evidence="3" id="KW-1185">Reference proteome</keyword>
<sequence>MKKWIIAPPPCHVAHQTGEDGGETLPGQEGCRRAFIAGVRLGQWLGFGFAMEHMGKEKGAMTWKAFYRQLIPHSVQSSPVFSRPGLGPVSLMAKIHPSIHTTWASGEMETEGREGRGGEGEIERLGYMSLDPFPRYSFNRGCKFQVLIVIPHLTIEHVAKRQRQSVYNLFAPFINIIVIFFFFLVATLH</sequence>
<dbReference type="Proteomes" id="UP000253664">
    <property type="component" value="Unassembled WGS sequence"/>
</dbReference>
<evidence type="ECO:0000256" key="1">
    <source>
        <dbReference type="SAM" id="Phobius"/>
    </source>
</evidence>
<organism evidence="2 3">
    <name type="scientific">Ophiocordyceps polyrhachis-furcata BCC 54312</name>
    <dbReference type="NCBI Taxonomy" id="1330021"/>
    <lineage>
        <taxon>Eukaryota</taxon>
        <taxon>Fungi</taxon>
        <taxon>Dikarya</taxon>
        <taxon>Ascomycota</taxon>
        <taxon>Pezizomycotina</taxon>
        <taxon>Sordariomycetes</taxon>
        <taxon>Hypocreomycetidae</taxon>
        <taxon>Hypocreales</taxon>
        <taxon>Ophiocordycipitaceae</taxon>
        <taxon>Ophiocordyceps</taxon>
    </lineage>
</organism>
<feature type="transmembrane region" description="Helical" evidence="1">
    <location>
        <begin position="166"/>
        <end position="188"/>
    </location>
</feature>
<reference evidence="2 3" key="1">
    <citation type="journal article" date="2015" name="BMC Genomics">
        <title>Insights from the genome of Ophiocordyceps polyrhachis-furcata to pathogenicity and host specificity in insect fungi.</title>
        <authorList>
            <person name="Wichadakul D."/>
            <person name="Kobmoo N."/>
            <person name="Ingsriswang S."/>
            <person name="Tangphatsornruang S."/>
            <person name="Chantasingh D."/>
            <person name="Luangsa-ard J.J."/>
            <person name="Eurwilaichitr L."/>
        </authorList>
    </citation>
    <scope>NUCLEOTIDE SEQUENCE [LARGE SCALE GENOMIC DNA]</scope>
    <source>
        <strain evidence="2 3">BCC 54312</strain>
    </source>
</reference>
<comment type="caution">
    <text evidence="2">The sequence shown here is derived from an EMBL/GenBank/DDBJ whole genome shotgun (WGS) entry which is preliminary data.</text>
</comment>
<keyword evidence="1" id="KW-0812">Transmembrane</keyword>
<protein>
    <submittedName>
        <fullName evidence="2">Uncharacterized protein</fullName>
    </submittedName>
</protein>